<dbReference type="InterPro" id="IPR004358">
    <property type="entry name" value="Sig_transdc_His_kin-like_C"/>
</dbReference>
<evidence type="ECO:0000256" key="4">
    <source>
        <dbReference type="ARBA" id="ARBA00022679"/>
    </source>
</evidence>
<proteinExistence type="predicted"/>
<dbReference type="InterPro" id="IPR000014">
    <property type="entry name" value="PAS"/>
</dbReference>
<evidence type="ECO:0000259" key="8">
    <source>
        <dbReference type="PROSITE" id="PS50109"/>
    </source>
</evidence>
<dbReference type="InterPro" id="IPR050351">
    <property type="entry name" value="BphY/WalK/GraS-like"/>
</dbReference>
<keyword evidence="10" id="KW-0547">Nucleotide-binding</keyword>
<keyword evidence="7" id="KW-0472">Membrane</keyword>
<dbReference type="Gene3D" id="3.30.565.10">
    <property type="entry name" value="Histidine kinase-like ATPase, C-terminal domain"/>
    <property type="match status" value="1"/>
</dbReference>
<feature type="domain" description="PAS" evidence="9">
    <location>
        <begin position="6"/>
        <end position="42"/>
    </location>
</feature>
<dbReference type="Gene3D" id="3.30.450.20">
    <property type="entry name" value="PAS domain"/>
    <property type="match status" value="1"/>
</dbReference>
<keyword evidence="6" id="KW-0902">Two-component regulatory system</keyword>
<dbReference type="Proteomes" id="UP001431784">
    <property type="component" value="Unassembled WGS sequence"/>
</dbReference>
<evidence type="ECO:0000256" key="6">
    <source>
        <dbReference type="ARBA" id="ARBA00023012"/>
    </source>
</evidence>
<reference evidence="10" key="1">
    <citation type="submission" date="2023-02" db="EMBL/GenBank/DDBJ databases">
        <title>Description of Roseinatronobacter alkalisoli sp. nov., an alkaliphilic bacerium isolated from soda soil.</title>
        <authorList>
            <person name="Wei W."/>
        </authorList>
    </citation>
    <scope>NUCLEOTIDE SEQUENCE</scope>
    <source>
        <strain evidence="10">HJB301</strain>
    </source>
</reference>
<evidence type="ECO:0000256" key="5">
    <source>
        <dbReference type="ARBA" id="ARBA00022777"/>
    </source>
</evidence>
<dbReference type="PANTHER" id="PTHR45453">
    <property type="entry name" value="PHOSPHATE REGULON SENSOR PROTEIN PHOR"/>
    <property type="match status" value="1"/>
</dbReference>
<dbReference type="GO" id="GO:0005524">
    <property type="term" value="F:ATP binding"/>
    <property type="evidence" value="ECO:0007669"/>
    <property type="project" value="UniProtKB-KW"/>
</dbReference>
<dbReference type="PANTHER" id="PTHR45453:SF1">
    <property type="entry name" value="PHOSPHATE REGULON SENSOR PROTEIN PHOR"/>
    <property type="match status" value="1"/>
</dbReference>
<evidence type="ECO:0000313" key="11">
    <source>
        <dbReference type="Proteomes" id="UP001431784"/>
    </source>
</evidence>
<dbReference type="SUPFAM" id="SSF55785">
    <property type="entry name" value="PYP-like sensor domain (PAS domain)"/>
    <property type="match status" value="1"/>
</dbReference>
<feature type="domain" description="Histidine kinase" evidence="8">
    <location>
        <begin position="123"/>
        <end position="347"/>
    </location>
</feature>
<protein>
    <recommendedName>
        <fullName evidence="2">histidine kinase</fullName>
        <ecNumber evidence="2">2.7.13.3</ecNumber>
    </recommendedName>
</protein>
<dbReference type="PROSITE" id="PS50112">
    <property type="entry name" value="PAS"/>
    <property type="match status" value="1"/>
</dbReference>
<comment type="catalytic activity">
    <reaction evidence="1">
        <text>ATP + protein L-histidine = ADP + protein N-phospho-L-histidine.</text>
        <dbReference type="EC" id="2.7.13.3"/>
    </reaction>
</comment>
<sequence>MTGKQTDDILAALISALSEPVLLVDDDGIVTAANPAAVDLFGRRIDGAQIRAHLRQPEVAAMLGRVLSGGDDEQAGFTTSGGAMETIWRVNARRMAGRGLVISLRDISDIEAASAQRRDFVANVSHELRSPLTVLAGFIETLQGPAGDDPAARAEFLDIMAGQATRMTGLVEDLLSLSRVEAVGKIRPRDPVAIEDVLRVTLAALRPQAEAAGMDLVCDLPPDLPQIPGDRDQLVQVYHNLIENALKYGGSGGRVEVTASVSATMAGFDGAVLRVFVRDFGEGIDPIFIPRLTERFYRIDKARSRDSGGTGLGLAIVKHILARHRGRLVIQSTPTAGSCFVTFLSCV</sequence>
<dbReference type="SMART" id="SM00387">
    <property type="entry name" value="HATPase_c"/>
    <property type="match status" value="1"/>
</dbReference>
<dbReference type="PRINTS" id="PR00344">
    <property type="entry name" value="BCTRLSENSOR"/>
</dbReference>
<dbReference type="InterPro" id="IPR035965">
    <property type="entry name" value="PAS-like_dom_sf"/>
</dbReference>
<evidence type="ECO:0000313" key="10">
    <source>
        <dbReference type="EMBL" id="MDD7973335.1"/>
    </source>
</evidence>
<dbReference type="Pfam" id="PF00512">
    <property type="entry name" value="HisKA"/>
    <property type="match status" value="1"/>
</dbReference>
<keyword evidence="11" id="KW-1185">Reference proteome</keyword>
<dbReference type="SUPFAM" id="SSF47384">
    <property type="entry name" value="Homodimeric domain of signal transducing histidine kinase"/>
    <property type="match status" value="1"/>
</dbReference>
<evidence type="ECO:0000259" key="9">
    <source>
        <dbReference type="PROSITE" id="PS50112"/>
    </source>
</evidence>
<dbReference type="RefSeq" id="WP_274354003.1">
    <property type="nucleotide sequence ID" value="NZ_JAQZSM010000030.1"/>
</dbReference>
<dbReference type="CDD" id="cd00130">
    <property type="entry name" value="PAS"/>
    <property type="match status" value="1"/>
</dbReference>
<dbReference type="Pfam" id="PF02518">
    <property type="entry name" value="HATPase_c"/>
    <property type="match status" value="1"/>
</dbReference>
<dbReference type="EC" id="2.7.13.3" evidence="2"/>
<dbReference type="Gene3D" id="1.10.287.130">
    <property type="match status" value="1"/>
</dbReference>
<dbReference type="InterPro" id="IPR003661">
    <property type="entry name" value="HisK_dim/P_dom"/>
</dbReference>
<keyword evidence="5" id="KW-0418">Kinase</keyword>
<gene>
    <name evidence="10" type="ORF">PUT78_19870</name>
</gene>
<name>A0ABT5TDY3_9RHOB</name>
<dbReference type="InterPro" id="IPR003594">
    <property type="entry name" value="HATPase_dom"/>
</dbReference>
<dbReference type="EMBL" id="JAQZSM010000030">
    <property type="protein sequence ID" value="MDD7973335.1"/>
    <property type="molecule type" value="Genomic_DNA"/>
</dbReference>
<dbReference type="SUPFAM" id="SSF55874">
    <property type="entry name" value="ATPase domain of HSP90 chaperone/DNA topoisomerase II/histidine kinase"/>
    <property type="match status" value="1"/>
</dbReference>
<accession>A0ABT5TDY3</accession>
<evidence type="ECO:0000256" key="2">
    <source>
        <dbReference type="ARBA" id="ARBA00012438"/>
    </source>
</evidence>
<keyword evidence="4" id="KW-0808">Transferase</keyword>
<evidence type="ECO:0000256" key="1">
    <source>
        <dbReference type="ARBA" id="ARBA00000085"/>
    </source>
</evidence>
<dbReference type="InterPro" id="IPR005467">
    <property type="entry name" value="His_kinase_dom"/>
</dbReference>
<dbReference type="PROSITE" id="PS50109">
    <property type="entry name" value="HIS_KIN"/>
    <property type="match status" value="1"/>
</dbReference>
<dbReference type="InterPro" id="IPR036097">
    <property type="entry name" value="HisK_dim/P_sf"/>
</dbReference>
<evidence type="ECO:0000256" key="3">
    <source>
        <dbReference type="ARBA" id="ARBA00022553"/>
    </source>
</evidence>
<keyword evidence="3" id="KW-0597">Phosphoprotein</keyword>
<evidence type="ECO:0000256" key="7">
    <source>
        <dbReference type="ARBA" id="ARBA00023136"/>
    </source>
</evidence>
<dbReference type="SMART" id="SM00388">
    <property type="entry name" value="HisKA"/>
    <property type="match status" value="1"/>
</dbReference>
<dbReference type="CDD" id="cd00082">
    <property type="entry name" value="HisKA"/>
    <property type="match status" value="1"/>
</dbReference>
<comment type="caution">
    <text evidence="10">The sequence shown here is derived from an EMBL/GenBank/DDBJ whole genome shotgun (WGS) entry which is preliminary data.</text>
</comment>
<dbReference type="InterPro" id="IPR036890">
    <property type="entry name" value="HATPase_C_sf"/>
</dbReference>
<keyword evidence="10" id="KW-0067">ATP-binding</keyword>
<dbReference type="Pfam" id="PF13188">
    <property type="entry name" value="PAS_8"/>
    <property type="match status" value="1"/>
</dbReference>
<organism evidence="10 11">
    <name type="scientific">Roseinatronobacter alkalisoli</name>
    <dbReference type="NCBI Taxonomy" id="3028235"/>
    <lineage>
        <taxon>Bacteria</taxon>
        <taxon>Pseudomonadati</taxon>
        <taxon>Pseudomonadota</taxon>
        <taxon>Alphaproteobacteria</taxon>
        <taxon>Rhodobacterales</taxon>
        <taxon>Paracoccaceae</taxon>
        <taxon>Roseinatronobacter</taxon>
    </lineage>
</organism>